<gene>
    <name evidence="2" type="ORF">FOC81_01545</name>
</gene>
<name>A0A6N0JEK7_ACHDE</name>
<evidence type="ECO:0000313" key="3">
    <source>
        <dbReference type="Proteomes" id="UP000509782"/>
    </source>
</evidence>
<feature type="region of interest" description="Disordered" evidence="1">
    <location>
        <begin position="146"/>
        <end position="167"/>
    </location>
</feature>
<accession>A0A6N0JEK7</accession>
<dbReference type="Proteomes" id="UP000509782">
    <property type="component" value="Chromosome"/>
</dbReference>
<sequence length="273" mass="28615">MPIKYFSALTGWMVLTATILLFAGTREARAARYCGCTDSQGRTPSYDLSGSDADFQKYCRAACSSRPGTPSAASGSTGGTTGAVLQVLPGLMGIFSAPSSSSSAAREKADIAAAEAASREREREAARASALAASRVEDQLAQARDSLPNPWAQGKDSSSAASSGTPNRAPLLTRQCVSIVHKNTGGVSEGLWRAVNGCGFPVQVIHCLYDDARQPKCGLKSEVGWGVTDTIPAGAFHYIPSALPPASTKVWYFACDMRKGGLCLKPDAATDRR</sequence>
<evidence type="ECO:0000313" key="2">
    <source>
        <dbReference type="EMBL" id="QKQ45465.1"/>
    </source>
</evidence>
<dbReference type="EMBL" id="CP054569">
    <property type="protein sequence ID" value="QKQ45465.1"/>
    <property type="molecule type" value="Genomic_DNA"/>
</dbReference>
<feature type="compositionally biased region" description="Polar residues" evidence="1">
    <location>
        <begin position="155"/>
        <end position="166"/>
    </location>
</feature>
<organism evidence="2 3">
    <name type="scientific">Achromobacter denitrificans</name>
    <name type="common">Alcaligenes denitrificans</name>
    <dbReference type="NCBI Taxonomy" id="32002"/>
    <lineage>
        <taxon>Bacteria</taxon>
        <taxon>Pseudomonadati</taxon>
        <taxon>Pseudomonadota</taxon>
        <taxon>Betaproteobacteria</taxon>
        <taxon>Burkholderiales</taxon>
        <taxon>Alcaligenaceae</taxon>
        <taxon>Achromobacter</taxon>
    </lineage>
</organism>
<reference evidence="2 3" key="1">
    <citation type="submission" date="2020-05" db="EMBL/GenBank/DDBJ databases">
        <title>FDA dAtabase for Regulatory Grade micrObial Sequences (FDA-ARGOS): Supporting development and validation of Infectious Disease Dx tests.</title>
        <authorList>
            <person name="Sproer C."/>
            <person name="Gronow S."/>
            <person name="Severitt S."/>
            <person name="Schroder I."/>
            <person name="Tallon L."/>
            <person name="Sadzewicz L."/>
            <person name="Zhao X."/>
            <person name="Vavikolanu K."/>
            <person name="Mehta A."/>
            <person name="Aluvathingal J."/>
            <person name="Nadendla S."/>
            <person name="Myers T."/>
            <person name="Yan Y."/>
            <person name="Sichtig H."/>
        </authorList>
    </citation>
    <scope>NUCLEOTIDE SEQUENCE [LARGE SCALE GENOMIC DNA]</scope>
    <source>
        <strain evidence="2 3">FDAARGOS_787</strain>
    </source>
</reference>
<dbReference type="RefSeq" id="WP_123786752.1">
    <property type="nucleotide sequence ID" value="NZ_CP054569.1"/>
</dbReference>
<dbReference type="AlphaFoldDB" id="A0A6N0JEK7"/>
<proteinExistence type="predicted"/>
<evidence type="ECO:0000256" key="1">
    <source>
        <dbReference type="SAM" id="MobiDB-lite"/>
    </source>
</evidence>
<protein>
    <submittedName>
        <fullName evidence="2">Uncharacterized protein</fullName>
    </submittedName>
</protein>